<proteinExistence type="predicted"/>
<dbReference type="InterPro" id="IPR054722">
    <property type="entry name" value="PolX-like_BBD"/>
</dbReference>
<evidence type="ECO:0000313" key="3">
    <source>
        <dbReference type="EMBL" id="KAI5427684.1"/>
    </source>
</evidence>
<feature type="domain" description="Retrovirus-related Pol polyprotein from transposon TNT 1-94-like beta-barrel" evidence="2">
    <location>
        <begin position="103"/>
        <end position="181"/>
    </location>
</feature>
<feature type="compositionally biased region" description="Acidic residues" evidence="1">
    <location>
        <begin position="274"/>
        <end position="283"/>
    </location>
</feature>
<comment type="caution">
    <text evidence="3">The sequence shown here is derived from an EMBL/GenBank/DDBJ whole genome shotgun (WGS) entry which is preliminary data.</text>
</comment>
<feature type="region of interest" description="Disordered" evidence="1">
    <location>
        <begin position="399"/>
        <end position="471"/>
    </location>
</feature>
<dbReference type="SUPFAM" id="SSF57756">
    <property type="entry name" value="Retrovirus zinc finger-like domains"/>
    <property type="match status" value="1"/>
</dbReference>
<dbReference type="GO" id="GO:0003676">
    <property type="term" value="F:nucleic acid binding"/>
    <property type="evidence" value="ECO:0007669"/>
    <property type="project" value="InterPro"/>
</dbReference>
<evidence type="ECO:0000313" key="4">
    <source>
        <dbReference type="Proteomes" id="UP001058974"/>
    </source>
</evidence>
<feature type="compositionally biased region" description="Polar residues" evidence="1">
    <location>
        <begin position="535"/>
        <end position="556"/>
    </location>
</feature>
<feature type="compositionally biased region" description="Basic and acidic residues" evidence="1">
    <location>
        <begin position="565"/>
        <end position="574"/>
    </location>
</feature>
<dbReference type="PANTHER" id="PTHR47592">
    <property type="entry name" value="PBF68 PROTEIN"/>
    <property type="match status" value="1"/>
</dbReference>
<keyword evidence="4" id="KW-1185">Reference proteome</keyword>
<gene>
    <name evidence="3" type="ORF">KIW84_032916</name>
</gene>
<feature type="compositionally biased region" description="Basic and acidic residues" evidence="1">
    <location>
        <begin position="288"/>
        <end position="298"/>
    </location>
</feature>
<dbReference type="PANTHER" id="PTHR47592:SF27">
    <property type="entry name" value="OS08G0421700 PROTEIN"/>
    <property type="match status" value="1"/>
</dbReference>
<evidence type="ECO:0000259" key="2">
    <source>
        <dbReference type="Pfam" id="PF22936"/>
    </source>
</evidence>
<evidence type="ECO:0000256" key="1">
    <source>
        <dbReference type="SAM" id="MobiDB-lite"/>
    </source>
</evidence>
<dbReference type="Pfam" id="PF22936">
    <property type="entry name" value="Pol_BBD"/>
    <property type="match status" value="1"/>
</dbReference>
<dbReference type="GO" id="GO:0008270">
    <property type="term" value="F:zinc ion binding"/>
    <property type="evidence" value="ECO:0007669"/>
    <property type="project" value="InterPro"/>
</dbReference>
<feature type="region of interest" description="Disordered" evidence="1">
    <location>
        <begin position="535"/>
        <end position="574"/>
    </location>
</feature>
<protein>
    <recommendedName>
        <fullName evidence="2">Retrovirus-related Pol polyprotein from transposon TNT 1-94-like beta-barrel domain-containing protein</fullName>
    </recommendedName>
</protein>
<dbReference type="EMBL" id="JAMSHJ010000003">
    <property type="protein sequence ID" value="KAI5427684.1"/>
    <property type="molecule type" value="Genomic_DNA"/>
</dbReference>
<dbReference type="AlphaFoldDB" id="A0A9D4XX21"/>
<accession>A0A9D4XX21</accession>
<dbReference type="InterPro" id="IPR036875">
    <property type="entry name" value="Znf_CCHC_sf"/>
</dbReference>
<feature type="region of interest" description="Disordered" evidence="1">
    <location>
        <begin position="484"/>
        <end position="521"/>
    </location>
</feature>
<sequence>MRHHPKTTTKEEQVLQITSSREGSFGGVRGRGRGAFRGRGRGRGRFGFDKTQIECYRCHKFRHFQFECPSAENQVNYVEFNEEEELLLMAHVEIQGTKMEDLWFLDSGCNNHMSGIKKWFSDMDETFKHSVKLGNNARMTVHGKGSIKLKINGLVQVIKDVYYVPDLSNTLLSIGQLQERKLKIVIEDNTCRIYHPSKGVIMDTKMSANRMFAILGRTADAESCFQAITSEDAHRWHCRRDVVFEENGAWDWGRNDDHVNTTSNVLTWENDGEDIEGHEEDSFPEAVDTTHEQGHEEQESFSSNSSTARGCRTRREVRQPVYLQDYVSGDGLSEEEEEAMFIETQAFQVLTNEGDPLTYEEAAKHAEWRKAMQIEIEAIERNHTWELSSLPKAMKITAKKATSTNQDVIKEKDEGNTNKITTLKKASRKPPPTPKKRKQKEPQVQITDSDDGDLSPDTTKPTKKRKKQVKTLDTLYHSKIKATKVPMKKTSTPRICFIDPEPQSKKTPEQLESDNSIPGAEDSIKQPVIQQIIPFNSSDPSYHPTNTPSYHPTNTPHYHPTSPKDSTKESTKMDKPIKEMQKGHTMILSMQTRKRKMPMSKGKQMRRCRMLVTSSKTYSKMGLQQLEIQALIVQMAKKKRIIACLTFTQSLLRMNMRTKIMHQRMSKTKICQRLNQRLMLPKSP</sequence>
<reference evidence="3 4" key="1">
    <citation type="journal article" date="2022" name="Nat. Genet.">
        <title>Improved pea reference genome and pan-genome highlight genomic features and evolutionary characteristics.</title>
        <authorList>
            <person name="Yang T."/>
            <person name="Liu R."/>
            <person name="Luo Y."/>
            <person name="Hu S."/>
            <person name="Wang D."/>
            <person name="Wang C."/>
            <person name="Pandey M.K."/>
            <person name="Ge S."/>
            <person name="Xu Q."/>
            <person name="Li N."/>
            <person name="Li G."/>
            <person name="Huang Y."/>
            <person name="Saxena R.K."/>
            <person name="Ji Y."/>
            <person name="Li M."/>
            <person name="Yan X."/>
            <person name="He Y."/>
            <person name="Liu Y."/>
            <person name="Wang X."/>
            <person name="Xiang C."/>
            <person name="Varshney R.K."/>
            <person name="Ding H."/>
            <person name="Gao S."/>
            <person name="Zong X."/>
        </authorList>
    </citation>
    <scope>NUCLEOTIDE SEQUENCE [LARGE SCALE GENOMIC DNA]</scope>
    <source>
        <strain evidence="3 4">cv. Zhongwan 6</strain>
    </source>
</reference>
<dbReference type="Proteomes" id="UP001058974">
    <property type="component" value="Chromosome 3"/>
</dbReference>
<feature type="region of interest" description="Disordered" evidence="1">
    <location>
        <begin position="1"/>
        <end position="38"/>
    </location>
</feature>
<name>A0A9D4XX21_PEA</name>
<dbReference type="Gramene" id="Psat03G0291600-T1">
    <property type="protein sequence ID" value="KAI5427684.1"/>
    <property type="gene ID" value="KIW84_032916"/>
</dbReference>
<feature type="region of interest" description="Disordered" evidence="1">
    <location>
        <begin position="274"/>
        <end position="313"/>
    </location>
</feature>
<organism evidence="3 4">
    <name type="scientific">Pisum sativum</name>
    <name type="common">Garden pea</name>
    <name type="synonym">Lathyrus oleraceus</name>
    <dbReference type="NCBI Taxonomy" id="3888"/>
    <lineage>
        <taxon>Eukaryota</taxon>
        <taxon>Viridiplantae</taxon>
        <taxon>Streptophyta</taxon>
        <taxon>Embryophyta</taxon>
        <taxon>Tracheophyta</taxon>
        <taxon>Spermatophyta</taxon>
        <taxon>Magnoliopsida</taxon>
        <taxon>eudicotyledons</taxon>
        <taxon>Gunneridae</taxon>
        <taxon>Pentapetalae</taxon>
        <taxon>rosids</taxon>
        <taxon>fabids</taxon>
        <taxon>Fabales</taxon>
        <taxon>Fabaceae</taxon>
        <taxon>Papilionoideae</taxon>
        <taxon>50 kb inversion clade</taxon>
        <taxon>NPAAA clade</taxon>
        <taxon>Hologalegina</taxon>
        <taxon>IRL clade</taxon>
        <taxon>Fabeae</taxon>
        <taxon>Lathyrus</taxon>
    </lineage>
</organism>